<dbReference type="PANTHER" id="PTHR48438">
    <property type="entry name" value="ALPHA-(1,3)-FUCOSYLTRANSFERASE C-RELATED"/>
    <property type="match status" value="1"/>
</dbReference>
<name>A0A6J7ZTD3_MYTCO</name>
<dbReference type="SUPFAM" id="SSF53756">
    <property type="entry name" value="UDP-Glycosyltransferase/glycogen phosphorylase"/>
    <property type="match status" value="1"/>
</dbReference>
<accession>A0A6J7ZTD3</accession>
<evidence type="ECO:0000256" key="2">
    <source>
        <dbReference type="ARBA" id="ARBA00004922"/>
    </source>
</evidence>
<dbReference type="FunFam" id="3.40.50.11660:FF:000002">
    <property type="entry name" value="Alpha-(1,3)-fucosyltransferase"/>
    <property type="match status" value="1"/>
</dbReference>
<comment type="subcellular location">
    <subcellularLocation>
        <location evidence="1">Golgi apparatus membrane</location>
        <topology evidence="1">Single-pass type II membrane protein</topology>
    </subcellularLocation>
    <subcellularLocation>
        <location evidence="12">Golgi apparatus</location>
        <location evidence="12">Golgi stack membrane</location>
        <topology evidence="12">Single-pass type II membrane protein</topology>
    </subcellularLocation>
</comment>
<evidence type="ECO:0000256" key="7">
    <source>
        <dbReference type="ARBA" id="ARBA00022968"/>
    </source>
</evidence>
<evidence type="ECO:0000256" key="1">
    <source>
        <dbReference type="ARBA" id="ARBA00004323"/>
    </source>
</evidence>
<dbReference type="PANTHER" id="PTHR48438:SF1">
    <property type="entry name" value="ALPHA-(1,3)-FUCOSYLTRANSFERASE C-RELATED"/>
    <property type="match status" value="1"/>
</dbReference>
<evidence type="ECO:0000259" key="13">
    <source>
        <dbReference type="Pfam" id="PF00852"/>
    </source>
</evidence>
<keyword evidence="10" id="KW-0472">Membrane</keyword>
<keyword evidence="5 12" id="KW-0808">Transferase</keyword>
<reference evidence="15 16" key="1">
    <citation type="submission" date="2020-06" db="EMBL/GenBank/DDBJ databases">
        <authorList>
            <person name="Li R."/>
            <person name="Bekaert M."/>
        </authorList>
    </citation>
    <scope>NUCLEOTIDE SEQUENCE [LARGE SCALE GENOMIC DNA]</scope>
    <source>
        <strain evidence="16">wild</strain>
    </source>
</reference>
<keyword evidence="8" id="KW-1133">Transmembrane helix</keyword>
<evidence type="ECO:0000256" key="3">
    <source>
        <dbReference type="ARBA" id="ARBA00008919"/>
    </source>
</evidence>
<protein>
    <recommendedName>
        <fullName evidence="12">Fucosyltransferase</fullName>
        <ecNumber evidence="12">2.4.1.-</ecNumber>
    </recommendedName>
</protein>
<keyword evidence="4 12" id="KW-0328">Glycosyltransferase</keyword>
<comment type="similarity">
    <text evidence="3 12">Belongs to the glycosyltransferase 10 family.</text>
</comment>
<keyword evidence="7" id="KW-0735">Signal-anchor</keyword>
<keyword evidence="11" id="KW-0325">Glycoprotein</keyword>
<evidence type="ECO:0000256" key="5">
    <source>
        <dbReference type="ARBA" id="ARBA00022679"/>
    </source>
</evidence>
<feature type="domain" description="Fucosyltransferase N-terminal" evidence="14">
    <location>
        <begin position="86"/>
        <end position="186"/>
    </location>
</feature>
<dbReference type="AlphaFoldDB" id="A0A6J7ZTD3"/>
<evidence type="ECO:0000313" key="15">
    <source>
        <dbReference type="EMBL" id="CAC5354885.1"/>
    </source>
</evidence>
<dbReference type="InterPro" id="IPR055270">
    <property type="entry name" value="Glyco_tran_10_C"/>
</dbReference>
<evidence type="ECO:0000256" key="11">
    <source>
        <dbReference type="ARBA" id="ARBA00023180"/>
    </source>
</evidence>
<organism evidence="15 16">
    <name type="scientific">Mytilus coruscus</name>
    <name type="common">Sea mussel</name>
    <dbReference type="NCBI Taxonomy" id="42192"/>
    <lineage>
        <taxon>Eukaryota</taxon>
        <taxon>Metazoa</taxon>
        <taxon>Spiralia</taxon>
        <taxon>Lophotrochozoa</taxon>
        <taxon>Mollusca</taxon>
        <taxon>Bivalvia</taxon>
        <taxon>Autobranchia</taxon>
        <taxon>Pteriomorphia</taxon>
        <taxon>Mytilida</taxon>
        <taxon>Mytiloidea</taxon>
        <taxon>Mytilidae</taxon>
        <taxon>Mytilinae</taxon>
        <taxon>Mytilus</taxon>
    </lineage>
</organism>
<dbReference type="InterPro" id="IPR038577">
    <property type="entry name" value="GT10-like_C_sf"/>
</dbReference>
<dbReference type="GO" id="GO:0000139">
    <property type="term" value="C:Golgi membrane"/>
    <property type="evidence" value="ECO:0007669"/>
    <property type="project" value="UniProtKB-SubCell"/>
</dbReference>
<dbReference type="EMBL" id="CACVKT020000001">
    <property type="protein sequence ID" value="CAC5354885.1"/>
    <property type="molecule type" value="Genomic_DNA"/>
</dbReference>
<evidence type="ECO:0000256" key="9">
    <source>
        <dbReference type="ARBA" id="ARBA00023034"/>
    </source>
</evidence>
<keyword evidence="6 12" id="KW-0812">Transmembrane</keyword>
<dbReference type="InterPro" id="IPR031481">
    <property type="entry name" value="Glyco_tran_10_N"/>
</dbReference>
<dbReference type="UniPathway" id="UPA00378"/>
<dbReference type="Proteomes" id="UP000507470">
    <property type="component" value="Unassembled WGS sequence"/>
</dbReference>
<dbReference type="Gene3D" id="3.40.50.11660">
    <property type="entry name" value="Glycosyl transferase family 10, C-terminal domain"/>
    <property type="match status" value="1"/>
</dbReference>
<keyword evidence="16" id="KW-1185">Reference proteome</keyword>
<keyword evidence="9 12" id="KW-0333">Golgi apparatus</keyword>
<evidence type="ECO:0000256" key="12">
    <source>
        <dbReference type="RuleBase" id="RU003832"/>
    </source>
</evidence>
<evidence type="ECO:0000256" key="10">
    <source>
        <dbReference type="ARBA" id="ARBA00023136"/>
    </source>
</evidence>
<feature type="domain" description="Fucosyltransferase C-terminal" evidence="13">
    <location>
        <begin position="205"/>
        <end position="375"/>
    </location>
</feature>
<dbReference type="Pfam" id="PF00852">
    <property type="entry name" value="Glyco_transf_10"/>
    <property type="match status" value="1"/>
</dbReference>
<dbReference type="Pfam" id="PF17039">
    <property type="entry name" value="Glyco_tran_10_N"/>
    <property type="match status" value="1"/>
</dbReference>
<dbReference type="GO" id="GO:0032580">
    <property type="term" value="C:Golgi cisterna membrane"/>
    <property type="evidence" value="ECO:0007669"/>
    <property type="project" value="UniProtKB-SubCell"/>
</dbReference>
<evidence type="ECO:0000256" key="4">
    <source>
        <dbReference type="ARBA" id="ARBA00022676"/>
    </source>
</evidence>
<proteinExistence type="inferred from homology"/>
<dbReference type="OrthoDB" id="6085082at2759"/>
<sequence>MIMIHMIGNRNLEIVKYFLWLTTVCSLICFHVLSTYNNFNKCCKNKLVSPKFMDIKSMYFGGPNDKNDGVTFLNRRMLSINETYNILWHNSPSYFLKKANISLRGCRFNNCQLTTDLGQMSVADVVIFRHNYLPKIPPIKQTDQIWLLYGQETPFYMKKSYLRKAWLGQFNWSITYGDTSDISMPYASIAKEVIRAKKNYSEIYRKKTKQVAWIVSHCFAVSGRDEYVQELRKYISVDIFGKCGNLTCARNGTECMDNISKEYKFYLSFENSLCKDYVSEKVFTLYNNKYSIIPVIRGAPNIDEYVPRETYINAFDFENPEILANYLLSLGSNEHKYSSYLQEKDKFRPYYASYYRAMCSLCEKLNKYNTSKVLENSSWFTIRNNCLVPQNRSQIVIKDRAPDYWYWD</sequence>
<comment type="pathway">
    <text evidence="2">Protein modification; protein glycosylation.</text>
</comment>
<gene>
    <name evidence="15" type="ORF">MCOR_27</name>
</gene>
<dbReference type="InterPro" id="IPR001503">
    <property type="entry name" value="Glyco_trans_10"/>
</dbReference>
<evidence type="ECO:0000256" key="6">
    <source>
        <dbReference type="ARBA" id="ARBA00022692"/>
    </source>
</evidence>
<evidence type="ECO:0000313" key="16">
    <source>
        <dbReference type="Proteomes" id="UP000507470"/>
    </source>
</evidence>
<evidence type="ECO:0000256" key="8">
    <source>
        <dbReference type="ARBA" id="ARBA00022989"/>
    </source>
</evidence>
<evidence type="ECO:0000259" key="14">
    <source>
        <dbReference type="Pfam" id="PF17039"/>
    </source>
</evidence>
<dbReference type="GO" id="GO:0008417">
    <property type="term" value="F:fucosyltransferase activity"/>
    <property type="evidence" value="ECO:0007669"/>
    <property type="project" value="InterPro"/>
</dbReference>
<dbReference type="EC" id="2.4.1.-" evidence="12"/>